<reference evidence="4 5" key="1">
    <citation type="submission" date="2024-02" db="EMBL/GenBank/DDBJ databases">
        <authorList>
            <person name="Chen Y."/>
            <person name="Shah S."/>
            <person name="Dougan E. K."/>
            <person name="Thang M."/>
            <person name="Chan C."/>
        </authorList>
    </citation>
    <scope>NUCLEOTIDE SEQUENCE [LARGE SCALE GENOMIC DNA]</scope>
</reference>
<feature type="compositionally biased region" description="Basic and acidic residues" evidence="1">
    <location>
        <begin position="1308"/>
        <end position="1320"/>
    </location>
</feature>
<dbReference type="InterPro" id="IPR001227">
    <property type="entry name" value="Ac_transferase_dom_sf"/>
</dbReference>
<dbReference type="PANTHER" id="PTHR47170">
    <property type="entry name" value="MALONYL-COA ACP TRANSACYLASE, ACP-BINDING"/>
    <property type="match status" value="1"/>
</dbReference>
<keyword evidence="2" id="KW-0812">Transmembrane</keyword>
<comment type="caution">
    <text evidence="4">The sequence shown here is derived from an EMBL/GenBank/DDBJ whole genome shotgun (WGS) entry which is preliminary data.</text>
</comment>
<feature type="transmembrane region" description="Helical" evidence="2">
    <location>
        <begin position="36"/>
        <end position="60"/>
    </location>
</feature>
<evidence type="ECO:0000259" key="3">
    <source>
        <dbReference type="PROSITE" id="PS50994"/>
    </source>
</evidence>
<gene>
    <name evidence="4" type="ORF">SCF082_LOCUS26445</name>
</gene>
<dbReference type="InterPro" id="IPR016035">
    <property type="entry name" value="Acyl_Trfase/lysoPLipase"/>
</dbReference>
<dbReference type="SUPFAM" id="SSF48484">
    <property type="entry name" value="Lipoxigenase"/>
    <property type="match status" value="1"/>
</dbReference>
<feature type="compositionally biased region" description="Acidic residues" evidence="1">
    <location>
        <begin position="946"/>
        <end position="959"/>
    </location>
</feature>
<dbReference type="Gene3D" id="3.30.420.10">
    <property type="entry name" value="Ribonuclease H-like superfamily/Ribonuclease H"/>
    <property type="match status" value="1"/>
</dbReference>
<dbReference type="Pfam" id="PF00305">
    <property type="entry name" value="Lipoxygenase"/>
    <property type="match status" value="1"/>
</dbReference>
<feature type="compositionally biased region" description="Basic and acidic residues" evidence="1">
    <location>
        <begin position="1809"/>
        <end position="1830"/>
    </location>
</feature>
<proteinExistence type="predicted"/>
<dbReference type="Gene3D" id="3.30.70.250">
    <property type="entry name" value="Malonyl-CoA ACP transacylase, ACP-binding"/>
    <property type="match status" value="1"/>
</dbReference>
<dbReference type="PANTHER" id="PTHR47170:SF2">
    <property type="entry name" value="MALONYL-COA:ACP TRANSACYLASE (MAT) DOMAIN-CONTAINING PROTEIN"/>
    <property type="match status" value="1"/>
</dbReference>
<dbReference type="Gene3D" id="1.20.245.10">
    <property type="entry name" value="Lipoxygenase-1, Domain 5"/>
    <property type="match status" value="1"/>
</dbReference>
<dbReference type="InterPro" id="IPR036226">
    <property type="entry name" value="LipOase_C_sf"/>
</dbReference>
<protein>
    <submittedName>
        <fullName evidence="4">Mitochondrial (MCT) (Mitochondrial malonyltransferase) ([Acyl-carrier-protein] malonyltransferase)</fullName>
    </submittedName>
</protein>
<feature type="domain" description="Integrase catalytic" evidence="3">
    <location>
        <begin position="1439"/>
        <end position="1625"/>
    </location>
</feature>
<dbReference type="InterPro" id="IPR013819">
    <property type="entry name" value="LipOase_C"/>
</dbReference>
<sequence length="2193" mass="249435">MAPDTSKQETTHLLDEVKMPKSWPVMQPKPTWDVFFLWPCGCFVPFLAIIAYLLMVLVLLLFTTLSLIAGLFFALPLSCGCCHLYSWKCSRAWNTDVYQKLIYFFYYFQHRGIKDPKASAEFMPVEGMAPRRVLEKQYLDYGLNIQVPKGAEDQFLEQYLSPKLLENFIEDRMHWLPRHEHWNEFGPDENPVDFVMNQLSAVYPHVYQEWLDKHSDEALTRFCLYGLGAHRVEVEVVDGKKHFVVRTNALSGLPVRHGFERYGGDAYFSEDWRPVMIVDQGRGDLVEDFHQKQFIARPGDEEWERTKFRFRSSLFSLVTMVDHLYFVHLQLANLFVTSLREQMSESHPIRRFMTPFTYQTISINDNAAHNLVALRTMGPRCFALTDKGFELAFSAAPSLQVWGYEVPKSQGGPCLHLKDYFAYKKSTGVDTEYFRQASQLYDIFCKFVTSYLECYYAKKEDLVQDQELVAMAQHYFARYEAVSAHALGRIRMPWIQAPNNDEDVCAAYDFYVNWLASLVWMVTAGHEQMGAVEVYAQDASWTAFKWTHGSACGTKQTATAQALLMSFTSTPMPKLMGEDWSHLFPKTAVLASPEKSPESAYKTFQQELATMADQCLEDPGDSHRIAALGMTVSKGKDGIPGWDGNPSTWSEYKSAAFLYEDTVKWENRYLCGPRLAAELSGAAKAAIGNKKRGWLPRSDGVEKLIHCLRDAMAEPALPEIANQLKVYFKLLRRRKGETMSAFCVRHREEYARTCKAMTRVMREQNQLELHPKHAWHSGRRSSQSTLEPNTIRPEARSTQTGESSERASETPSHVGEQPTGGDEETHTAEETEWPDYTDAWWWWYQPYMGWDWSGEDLWHEQPSAQSEPAGKQDSDDEEDFIEILPDVIKGWLLLEKANIDHMERSLIQSEVRNRFSLQSVENALRSHFTDDAIKKKDGEPPHAMFENEEDFDETGGQPEDESFFEDLSEEAMVFYQQAKEEEEAAWLQIQQGRQTLKEARAKQHEVRMGRKFFEVKRKPFGGRMGERQAFGKGQGKKSYGPCARCGKGHDTKFCPQKSEASGSDVTSFEAEEHSEFIYGRAPVLISVDTLRKLGAIIDFKNDEAVFTQVNAQKLISLRRSSAGHQLIPLTQDFMAEVMASTVTTWGNGTMKPHYLMTKQECLDELTSGGHQIKNAKEYSLPEVRVLVREARVHTGLTPDKESEEQDFLRQVNKANLAELRDMCTKRGISLPAKFRVGEMRLELKSWALNTGTGETVYKLGGRCNGMTFQEIALSDPEYLNWAKSEVQKKDNSHWQLRQLALWAEKMDKDEMSTTPREPKTIQEALTMKNTPDKKSGYPTEPEQPPPVTPPPMKIQGLPSSPEMAEMTEVMRSLAMTVGTLQRNVEELQQEKSRKTRSSASRSTEGFEKVEHLADALHKHKASPVVLALAKSYRCSACEERKRPDPRKRANLHVHTDRWRSVQVDAAFWRDPRTKKQYQFVVILDEASRFMVTALSNNMKRVILPSEYVQVFDQRWKPYFGIPDVVRSDPEGAWRAHEIVNYFNKHGIQQEVIPAEAHWNLSHVERSIGWLKELLSKLVGETDDSSVEQLLAQATYVWNQHENVRGYSPFQHALGRTPDSEGRLFDNRVHDLPMEMMQNPDDEHDSAVQLRASAAKVFIDWQLQEKLTRARNSRKYQPKVVTPGDLVFYWRTTVPANENHSWNRGVYLGPARVLAVETKKDEDHRLHPSNVVWLVRGTKLIKVALEQVRHASAREASLHELNKPLHLPWTFTGIAADLQKGEYYDHTGTGPTFAQSSSVDPQEGQTTDHPTGRRRYDTKRPAVTESITRDSRPRLDKTLVDVDSEDWRRCIQEFQQVRASGYMPDAFSTDMIPEGALLSATAKSKKWKQALVLAETELGDTSRAFVETMNSCLSAFENSNSWDAWPCGGTLLNAAISAQEKGSAWIRAIALTLGMRRYFNCEPNVISFNAACSACEKAAQWICSLQLFKWAKEKDLQVLQLLKELSLGIFLDDLALRLAIETHLDRRVGRVDQDTLELMDRDWAAVWSSLQQRSVQIAVDLHPGCDSFSPIDADRVRLLRHSGLSVGEYAALTCAGVFDFETGLRLIKARAEAMEFEVSGARPGAKAQGMCLVVGLDKDSVEKHCKASSSKGENCQIAACLFSRAFSVSGSLSAVESFVEKAKAAGALHLWPVG</sequence>
<feature type="compositionally biased region" description="Basic and acidic residues" evidence="1">
    <location>
        <begin position="931"/>
        <end position="940"/>
    </location>
</feature>
<dbReference type="InterPro" id="IPR036397">
    <property type="entry name" value="RNaseH_sf"/>
</dbReference>
<feature type="region of interest" description="Disordered" evidence="1">
    <location>
        <begin position="931"/>
        <end position="959"/>
    </location>
</feature>
<keyword evidence="5" id="KW-1185">Reference proteome</keyword>
<evidence type="ECO:0000256" key="2">
    <source>
        <dbReference type="SAM" id="Phobius"/>
    </source>
</evidence>
<accession>A0ABP0M6J8</accession>
<evidence type="ECO:0000313" key="5">
    <source>
        <dbReference type="Proteomes" id="UP001642464"/>
    </source>
</evidence>
<dbReference type="SUPFAM" id="SSF52151">
    <property type="entry name" value="FabD/lysophospholipase-like"/>
    <property type="match status" value="1"/>
</dbReference>
<feature type="transmembrane region" description="Helical" evidence="2">
    <location>
        <begin position="67"/>
        <end position="87"/>
    </location>
</feature>
<dbReference type="PROSITE" id="PS50994">
    <property type="entry name" value="INTEGRASE"/>
    <property type="match status" value="1"/>
</dbReference>
<dbReference type="EMBL" id="CAXAMM010020025">
    <property type="protein sequence ID" value="CAK9047112.1"/>
    <property type="molecule type" value="Genomic_DNA"/>
</dbReference>
<feature type="region of interest" description="Disordered" evidence="1">
    <location>
        <begin position="1785"/>
        <end position="1830"/>
    </location>
</feature>
<organism evidence="4 5">
    <name type="scientific">Durusdinium trenchii</name>
    <dbReference type="NCBI Taxonomy" id="1381693"/>
    <lineage>
        <taxon>Eukaryota</taxon>
        <taxon>Sar</taxon>
        <taxon>Alveolata</taxon>
        <taxon>Dinophyceae</taxon>
        <taxon>Suessiales</taxon>
        <taxon>Symbiodiniaceae</taxon>
        <taxon>Durusdinium</taxon>
    </lineage>
</organism>
<feature type="region of interest" description="Disordered" evidence="1">
    <location>
        <begin position="1386"/>
        <end position="1405"/>
    </location>
</feature>
<feature type="region of interest" description="Disordered" evidence="1">
    <location>
        <begin position="1308"/>
        <end position="1359"/>
    </location>
</feature>
<dbReference type="Gene3D" id="3.40.366.10">
    <property type="entry name" value="Malonyl-Coenzyme A Acyl Carrier Protein, domain 2"/>
    <property type="match status" value="1"/>
</dbReference>
<evidence type="ECO:0000313" key="4">
    <source>
        <dbReference type="EMBL" id="CAK9047112.1"/>
    </source>
</evidence>
<dbReference type="InterPro" id="IPR052760">
    <property type="entry name" value="Mitochondrial_malonyltrans"/>
</dbReference>
<keyword evidence="2" id="KW-0472">Membrane</keyword>
<feature type="region of interest" description="Disordered" evidence="1">
    <location>
        <begin position="768"/>
        <end position="829"/>
    </location>
</feature>
<dbReference type="SUPFAM" id="SSF53098">
    <property type="entry name" value="Ribonuclease H-like"/>
    <property type="match status" value="1"/>
</dbReference>
<evidence type="ECO:0000256" key="1">
    <source>
        <dbReference type="SAM" id="MobiDB-lite"/>
    </source>
</evidence>
<dbReference type="InterPro" id="IPR016036">
    <property type="entry name" value="Malonyl_transacylase_ACP-bd"/>
</dbReference>
<dbReference type="Proteomes" id="UP001642464">
    <property type="component" value="Unassembled WGS sequence"/>
</dbReference>
<dbReference type="InterPro" id="IPR001584">
    <property type="entry name" value="Integrase_cat-core"/>
</dbReference>
<dbReference type="InterPro" id="IPR012337">
    <property type="entry name" value="RNaseH-like_sf"/>
</dbReference>
<name>A0ABP0M6J8_9DINO</name>
<feature type="compositionally biased region" description="Polar residues" evidence="1">
    <location>
        <begin position="1788"/>
        <end position="1808"/>
    </location>
</feature>
<keyword evidence="2" id="KW-1133">Transmembrane helix</keyword>
<dbReference type="SUPFAM" id="SSF55048">
    <property type="entry name" value="Probable ACP-binding domain of malonyl-CoA ACP transacylase"/>
    <property type="match status" value="1"/>
</dbReference>
<feature type="compositionally biased region" description="Pro residues" evidence="1">
    <location>
        <begin position="1341"/>
        <end position="1352"/>
    </location>
</feature>